<organism evidence="2 3">
    <name type="scientific">Algoriphagus limi</name>
    <dbReference type="NCBI Taxonomy" id="2975273"/>
    <lineage>
        <taxon>Bacteria</taxon>
        <taxon>Pseudomonadati</taxon>
        <taxon>Bacteroidota</taxon>
        <taxon>Cytophagia</taxon>
        <taxon>Cytophagales</taxon>
        <taxon>Cyclobacteriaceae</taxon>
        <taxon>Algoriphagus</taxon>
    </lineage>
</organism>
<accession>A0ABT2G248</accession>
<proteinExistence type="predicted"/>
<dbReference type="RefSeq" id="WP_259413013.1">
    <property type="nucleotide sequence ID" value="NZ_JANWGH010000001.1"/>
</dbReference>
<sequence>MAAKEEIKQTNPLNNWGTVIILSMTLGLAPFFPEPHFFGKVRWVMGGAVGMKLIDWGDLVFHGFPWVLLARLSIITLRKKFAKA</sequence>
<feature type="transmembrane region" description="Helical" evidence="1">
    <location>
        <begin position="12"/>
        <end position="32"/>
    </location>
</feature>
<evidence type="ECO:0000313" key="3">
    <source>
        <dbReference type="Proteomes" id="UP001206788"/>
    </source>
</evidence>
<keyword evidence="1" id="KW-0812">Transmembrane</keyword>
<feature type="transmembrane region" description="Helical" evidence="1">
    <location>
        <begin position="59"/>
        <end position="77"/>
    </location>
</feature>
<evidence type="ECO:0000313" key="2">
    <source>
        <dbReference type="EMBL" id="MCS5489343.1"/>
    </source>
</evidence>
<reference evidence="2 3" key="1">
    <citation type="submission" date="2022-08" db="EMBL/GenBank/DDBJ databases">
        <title>Algoriphagus sp. CAU 1643 isolated from mud.</title>
        <authorList>
            <person name="Kim W."/>
        </authorList>
    </citation>
    <scope>NUCLEOTIDE SEQUENCE [LARGE SCALE GENOMIC DNA]</scope>
    <source>
        <strain evidence="2 3">CAU 1643</strain>
    </source>
</reference>
<keyword evidence="3" id="KW-1185">Reference proteome</keyword>
<protein>
    <recommendedName>
        <fullName evidence="4">RND transporter</fullName>
    </recommendedName>
</protein>
<name>A0ABT2G248_9BACT</name>
<keyword evidence="1" id="KW-1133">Transmembrane helix</keyword>
<keyword evidence="1" id="KW-0472">Membrane</keyword>
<evidence type="ECO:0008006" key="4">
    <source>
        <dbReference type="Google" id="ProtNLM"/>
    </source>
</evidence>
<comment type="caution">
    <text evidence="2">The sequence shown here is derived from an EMBL/GenBank/DDBJ whole genome shotgun (WGS) entry which is preliminary data.</text>
</comment>
<gene>
    <name evidence="2" type="ORF">NY014_02820</name>
</gene>
<evidence type="ECO:0000256" key="1">
    <source>
        <dbReference type="SAM" id="Phobius"/>
    </source>
</evidence>
<dbReference type="EMBL" id="JANWGH010000001">
    <property type="protein sequence ID" value="MCS5489343.1"/>
    <property type="molecule type" value="Genomic_DNA"/>
</dbReference>
<dbReference type="Proteomes" id="UP001206788">
    <property type="component" value="Unassembled WGS sequence"/>
</dbReference>